<protein>
    <submittedName>
        <fullName evidence="2">Uncharacterized protein</fullName>
    </submittedName>
</protein>
<evidence type="ECO:0000313" key="2">
    <source>
        <dbReference type="EMBL" id="KHN26997.1"/>
    </source>
</evidence>
<dbReference type="Proteomes" id="UP000053555">
    <property type="component" value="Unassembled WGS sequence"/>
</dbReference>
<gene>
    <name evidence="2" type="ORF">glysoja_042086</name>
</gene>
<feature type="transmembrane region" description="Helical" evidence="1">
    <location>
        <begin position="7"/>
        <end position="27"/>
    </location>
</feature>
<proteinExistence type="predicted"/>
<reference evidence="2" key="1">
    <citation type="submission" date="2014-07" db="EMBL/GenBank/DDBJ databases">
        <title>Identification of a novel salt tolerance gene in wild soybean by whole-genome sequencing.</title>
        <authorList>
            <person name="Lam H.-M."/>
            <person name="Qi X."/>
            <person name="Li M.-W."/>
            <person name="Liu X."/>
            <person name="Xie M."/>
            <person name="Ni M."/>
            <person name="Xu X."/>
        </authorList>
    </citation>
    <scope>NUCLEOTIDE SEQUENCE [LARGE SCALE GENOMIC DNA]</scope>
    <source>
        <tissue evidence="2">Root</tissue>
    </source>
</reference>
<keyword evidence="1" id="KW-1133">Transmembrane helix</keyword>
<accession>A0A0B2R560</accession>
<dbReference type="AlphaFoldDB" id="A0A0B2R560"/>
<keyword evidence="1" id="KW-0472">Membrane</keyword>
<name>A0A0B2R560_GLYSO</name>
<dbReference type="EMBL" id="KN653623">
    <property type="protein sequence ID" value="KHN26997.1"/>
    <property type="molecule type" value="Genomic_DNA"/>
</dbReference>
<sequence>MLTARCLFVCVATSWFMEVVLIARIWFVELVVIARAVWCADFAVCSGCSLVLARCHFE</sequence>
<evidence type="ECO:0000256" key="1">
    <source>
        <dbReference type="SAM" id="Phobius"/>
    </source>
</evidence>
<feature type="transmembrane region" description="Helical" evidence="1">
    <location>
        <begin position="33"/>
        <end position="53"/>
    </location>
</feature>
<keyword evidence="1" id="KW-0812">Transmembrane</keyword>
<organism evidence="2">
    <name type="scientific">Glycine soja</name>
    <name type="common">Wild soybean</name>
    <dbReference type="NCBI Taxonomy" id="3848"/>
    <lineage>
        <taxon>Eukaryota</taxon>
        <taxon>Viridiplantae</taxon>
        <taxon>Streptophyta</taxon>
        <taxon>Embryophyta</taxon>
        <taxon>Tracheophyta</taxon>
        <taxon>Spermatophyta</taxon>
        <taxon>Magnoliopsida</taxon>
        <taxon>eudicotyledons</taxon>
        <taxon>Gunneridae</taxon>
        <taxon>Pentapetalae</taxon>
        <taxon>rosids</taxon>
        <taxon>fabids</taxon>
        <taxon>Fabales</taxon>
        <taxon>Fabaceae</taxon>
        <taxon>Papilionoideae</taxon>
        <taxon>50 kb inversion clade</taxon>
        <taxon>NPAAA clade</taxon>
        <taxon>indigoferoid/millettioid clade</taxon>
        <taxon>Phaseoleae</taxon>
        <taxon>Glycine</taxon>
        <taxon>Glycine subgen. Soja</taxon>
    </lineage>
</organism>